<dbReference type="InterPro" id="IPR029455">
    <property type="entry name" value="GHL15"/>
</dbReference>
<accession>A0A0F9ASM0</accession>
<gene>
    <name evidence="1" type="ORF">LCGC14_2813570</name>
</gene>
<proteinExistence type="predicted"/>
<feature type="non-terminal residue" evidence="1">
    <location>
        <position position="1"/>
    </location>
</feature>
<reference evidence="1" key="1">
    <citation type="journal article" date="2015" name="Nature">
        <title>Complex archaea that bridge the gap between prokaryotes and eukaryotes.</title>
        <authorList>
            <person name="Spang A."/>
            <person name="Saw J.H."/>
            <person name="Jorgensen S.L."/>
            <person name="Zaremba-Niedzwiedzka K."/>
            <person name="Martijn J."/>
            <person name="Lind A.E."/>
            <person name="van Eijk R."/>
            <person name="Schleper C."/>
            <person name="Guy L."/>
            <person name="Ettema T.J."/>
        </authorList>
    </citation>
    <scope>NUCLEOTIDE SEQUENCE</scope>
</reference>
<dbReference type="SUPFAM" id="SSF51445">
    <property type="entry name" value="(Trans)glycosidases"/>
    <property type="match status" value="1"/>
</dbReference>
<dbReference type="InterPro" id="IPR017853">
    <property type="entry name" value="GH"/>
</dbReference>
<evidence type="ECO:0000313" key="1">
    <source>
        <dbReference type="EMBL" id="KKK81424.1"/>
    </source>
</evidence>
<sequence length="313" mass="36179">PQQVDSSWFYLHDGRRVLNCDWGWYLADLNSSSWRDYWHREILRQLRANDNDGVFMDSLSVPNYFGGSTFRPRLPDVDQGFERRWTESIDQLLAWLQRKQVGRRYYLVPNVGSWITSRDATTYRRADGVMIEGFALEADDSPYALEDWQLQANRALALVSRNRAVIAQTYVTGRRERMFTTGTYLLIKGRRTFLNIDNGLDPEWWPEYDLPIGRAKQSANRDIGNLYDSSTGVYRRQFSNGEVLVNPTSPYDETGKTVTVRLRRSLWLARTRGGGGVPTSGRRPGRISYKKVRSVRVAPSSAAVLIRKRRTPR</sequence>
<dbReference type="AlphaFoldDB" id="A0A0F9ASM0"/>
<dbReference type="Pfam" id="PF14885">
    <property type="entry name" value="GHL15"/>
    <property type="match status" value="1"/>
</dbReference>
<dbReference type="EMBL" id="LAZR01053131">
    <property type="protein sequence ID" value="KKK81424.1"/>
    <property type="molecule type" value="Genomic_DNA"/>
</dbReference>
<comment type="caution">
    <text evidence="1">The sequence shown here is derived from an EMBL/GenBank/DDBJ whole genome shotgun (WGS) entry which is preliminary data.</text>
</comment>
<organism evidence="1">
    <name type="scientific">marine sediment metagenome</name>
    <dbReference type="NCBI Taxonomy" id="412755"/>
    <lineage>
        <taxon>unclassified sequences</taxon>
        <taxon>metagenomes</taxon>
        <taxon>ecological metagenomes</taxon>
    </lineage>
</organism>
<protein>
    <submittedName>
        <fullName evidence="1">Uncharacterized protein</fullName>
    </submittedName>
</protein>
<name>A0A0F9ASM0_9ZZZZ</name>